<dbReference type="PROSITE" id="PS50835">
    <property type="entry name" value="IG_LIKE"/>
    <property type="match status" value="2"/>
</dbReference>
<dbReference type="SMART" id="SM00408">
    <property type="entry name" value="IGc2"/>
    <property type="match status" value="2"/>
</dbReference>
<evidence type="ECO:0000259" key="1">
    <source>
        <dbReference type="PROSITE" id="PS50835"/>
    </source>
</evidence>
<evidence type="ECO:0000313" key="2">
    <source>
        <dbReference type="Ensembl" id="ENSDCDP00010045388.1"/>
    </source>
</evidence>
<protein>
    <recommendedName>
        <fullName evidence="1">Ig-like domain-containing protein</fullName>
    </recommendedName>
</protein>
<name>A0AAY4DIX4_9TELE</name>
<dbReference type="AlphaFoldDB" id="A0AAY4DIX4"/>
<dbReference type="InterPro" id="IPR013098">
    <property type="entry name" value="Ig_I-set"/>
</dbReference>
<feature type="domain" description="Ig-like" evidence="1">
    <location>
        <begin position="196"/>
        <end position="257"/>
    </location>
</feature>
<dbReference type="InterPro" id="IPR047012">
    <property type="entry name" value="ICAM_VCAM"/>
</dbReference>
<proteinExistence type="predicted"/>
<dbReference type="PANTHER" id="PTHR13771">
    <property type="entry name" value="INTERCELLULAR ADHESION MOLECULE"/>
    <property type="match status" value="1"/>
</dbReference>
<dbReference type="InterPro" id="IPR036179">
    <property type="entry name" value="Ig-like_dom_sf"/>
</dbReference>
<dbReference type="GO" id="GO:0005178">
    <property type="term" value="F:integrin binding"/>
    <property type="evidence" value="ECO:0007669"/>
    <property type="project" value="InterPro"/>
</dbReference>
<keyword evidence="3" id="KW-1185">Reference proteome</keyword>
<dbReference type="Pfam" id="PF13927">
    <property type="entry name" value="Ig_3"/>
    <property type="match status" value="1"/>
</dbReference>
<dbReference type="InterPro" id="IPR007110">
    <property type="entry name" value="Ig-like_dom"/>
</dbReference>
<dbReference type="Gene3D" id="2.60.40.10">
    <property type="entry name" value="Immunoglobulins"/>
    <property type="match status" value="3"/>
</dbReference>
<evidence type="ECO:0000313" key="3">
    <source>
        <dbReference type="Proteomes" id="UP000694580"/>
    </source>
</evidence>
<dbReference type="Ensembl" id="ENSDCDT00010055561.1">
    <property type="protein sequence ID" value="ENSDCDP00010045388.1"/>
    <property type="gene ID" value="ENSDCDG00010027968.1"/>
</dbReference>
<dbReference type="Proteomes" id="UP000694580">
    <property type="component" value="Chromosome 7"/>
</dbReference>
<dbReference type="GO" id="GO:0007155">
    <property type="term" value="P:cell adhesion"/>
    <property type="evidence" value="ECO:0007669"/>
    <property type="project" value="InterPro"/>
</dbReference>
<dbReference type="SMART" id="SM00409">
    <property type="entry name" value="IG"/>
    <property type="match status" value="1"/>
</dbReference>
<dbReference type="Pfam" id="PF07679">
    <property type="entry name" value="I-set"/>
    <property type="match status" value="1"/>
</dbReference>
<gene>
    <name evidence="2" type="primary">IGLON5</name>
</gene>
<dbReference type="SUPFAM" id="SSF48726">
    <property type="entry name" value="Immunoglobulin"/>
    <property type="match status" value="2"/>
</dbReference>
<dbReference type="InterPro" id="IPR013783">
    <property type="entry name" value="Ig-like_fold"/>
</dbReference>
<reference evidence="2 3" key="1">
    <citation type="submission" date="2020-06" db="EMBL/GenBank/DDBJ databases">
        <authorList>
            <consortium name="Wellcome Sanger Institute Data Sharing"/>
        </authorList>
    </citation>
    <scope>NUCLEOTIDE SEQUENCE [LARGE SCALE GENOMIC DNA]</scope>
</reference>
<sequence length="260" mass="28535">SLFCGCPVEIQPPTVVVEFGKPAAANCTALVPIYGIGWESSHGSVGLKERVPNLLWNVTEMRLWDLQPMCFINALEQCSKLLNVVVYKIPDNVSITPVNHTGGMVEGREYHLQCDITGIAPVQNVTVRWYKGETSLKNDTFNDSSRTPVNTSSTVTISPTRADDMAKYRCEAELNLGLQGPRPAPKVVSDFIITLVNGSTPLQLQWQFKGNQIGNATRGRHSNLSIEALSQDKAGEYTCVATNTYGRARRTYTLLISGIC</sequence>
<reference evidence="2" key="2">
    <citation type="submission" date="2025-08" db="UniProtKB">
        <authorList>
            <consortium name="Ensembl"/>
        </authorList>
    </citation>
    <scope>IDENTIFICATION</scope>
</reference>
<dbReference type="PANTHER" id="PTHR13771:SF9">
    <property type="entry name" value="INTERCELLULAR ADHESION MOLECULE 5"/>
    <property type="match status" value="1"/>
</dbReference>
<organism evidence="2 3">
    <name type="scientific">Denticeps clupeoides</name>
    <name type="common">denticle herring</name>
    <dbReference type="NCBI Taxonomy" id="299321"/>
    <lineage>
        <taxon>Eukaryota</taxon>
        <taxon>Metazoa</taxon>
        <taxon>Chordata</taxon>
        <taxon>Craniata</taxon>
        <taxon>Vertebrata</taxon>
        <taxon>Euteleostomi</taxon>
        <taxon>Actinopterygii</taxon>
        <taxon>Neopterygii</taxon>
        <taxon>Teleostei</taxon>
        <taxon>Clupei</taxon>
        <taxon>Clupeiformes</taxon>
        <taxon>Denticipitoidei</taxon>
        <taxon>Denticipitidae</taxon>
        <taxon>Denticeps</taxon>
    </lineage>
</organism>
<dbReference type="InterPro" id="IPR003599">
    <property type="entry name" value="Ig_sub"/>
</dbReference>
<accession>A0AAY4DIX4</accession>
<reference evidence="2" key="3">
    <citation type="submission" date="2025-09" db="UniProtKB">
        <authorList>
            <consortium name="Ensembl"/>
        </authorList>
    </citation>
    <scope>IDENTIFICATION</scope>
</reference>
<dbReference type="InterPro" id="IPR003598">
    <property type="entry name" value="Ig_sub2"/>
</dbReference>
<dbReference type="GeneTree" id="ENSGT00940000159005"/>
<feature type="domain" description="Ig-like" evidence="1">
    <location>
        <begin position="90"/>
        <end position="189"/>
    </location>
</feature>